<keyword evidence="2" id="KW-1185">Reference proteome</keyword>
<reference evidence="1 2" key="1">
    <citation type="journal article" date="2024" name="J Genomics">
        <title>Draft genome sequencing and assembly of Favolaschia claudopus CIRM-BRFM 2984 isolated from oak limbs.</title>
        <authorList>
            <person name="Navarro D."/>
            <person name="Drula E."/>
            <person name="Chaduli D."/>
            <person name="Cazenave R."/>
            <person name="Ahrendt S."/>
            <person name="Wang J."/>
            <person name="Lipzen A."/>
            <person name="Daum C."/>
            <person name="Barry K."/>
            <person name="Grigoriev I.V."/>
            <person name="Favel A."/>
            <person name="Rosso M.N."/>
            <person name="Martin F."/>
        </authorList>
    </citation>
    <scope>NUCLEOTIDE SEQUENCE [LARGE SCALE GENOMIC DNA]</scope>
    <source>
        <strain evidence="1 2">CIRM-BRFM 2984</strain>
    </source>
</reference>
<accession>A0AAW0B0U9</accession>
<organism evidence="1 2">
    <name type="scientific">Favolaschia claudopus</name>
    <dbReference type="NCBI Taxonomy" id="2862362"/>
    <lineage>
        <taxon>Eukaryota</taxon>
        <taxon>Fungi</taxon>
        <taxon>Dikarya</taxon>
        <taxon>Basidiomycota</taxon>
        <taxon>Agaricomycotina</taxon>
        <taxon>Agaricomycetes</taxon>
        <taxon>Agaricomycetidae</taxon>
        <taxon>Agaricales</taxon>
        <taxon>Marasmiineae</taxon>
        <taxon>Mycenaceae</taxon>
        <taxon>Favolaschia</taxon>
    </lineage>
</organism>
<gene>
    <name evidence="1" type="ORF">R3P38DRAFT_3199135</name>
</gene>
<dbReference type="Proteomes" id="UP001362999">
    <property type="component" value="Unassembled WGS sequence"/>
</dbReference>
<protein>
    <submittedName>
        <fullName evidence="1">Uncharacterized protein</fullName>
    </submittedName>
</protein>
<evidence type="ECO:0000313" key="1">
    <source>
        <dbReference type="EMBL" id="KAK7019576.1"/>
    </source>
</evidence>
<sequence>MPNSPPLNVDPDVCGNVVLHADLDSISDQGGSGILLQQNHDSLDVLECLLFESFKPPLPSAQRKPNDR</sequence>
<evidence type="ECO:0000313" key="2">
    <source>
        <dbReference type="Proteomes" id="UP001362999"/>
    </source>
</evidence>
<dbReference type="AlphaFoldDB" id="A0AAW0B0U9"/>
<proteinExistence type="predicted"/>
<comment type="caution">
    <text evidence="1">The sequence shown here is derived from an EMBL/GenBank/DDBJ whole genome shotgun (WGS) entry which is preliminary data.</text>
</comment>
<name>A0AAW0B0U9_9AGAR</name>
<dbReference type="EMBL" id="JAWWNJ010000043">
    <property type="protein sequence ID" value="KAK7019576.1"/>
    <property type="molecule type" value="Genomic_DNA"/>
</dbReference>